<organism evidence="2 3">
    <name type="scientific">Mycena venus</name>
    <dbReference type="NCBI Taxonomy" id="2733690"/>
    <lineage>
        <taxon>Eukaryota</taxon>
        <taxon>Fungi</taxon>
        <taxon>Dikarya</taxon>
        <taxon>Basidiomycota</taxon>
        <taxon>Agaricomycotina</taxon>
        <taxon>Agaricomycetes</taxon>
        <taxon>Agaricomycetidae</taxon>
        <taxon>Agaricales</taxon>
        <taxon>Marasmiineae</taxon>
        <taxon>Mycenaceae</taxon>
        <taxon>Mycena</taxon>
    </lineage>
</organism>
<dbReference type="OrthoDB" id="2402896at2759"/>
<dbReference type="Proteomes" id="UP000620124">
    <property type="component" value="Unassembled WGS sequence"/>
</dbReference>
<name>A0A8H6XSP1_9AGAR</name>
<feature type="compositionally biased region" description="Pro residues" evidence="1">
    <location>
        <begin position="458"/>
        <end position="468"/>
    </location>
</feature>
<feature type="region of interest" description="Disordered" evidence="1">
    <location>
        <begin position="453"/>
        <end position="496"/>
    </location>
</feature>
<dbReference type="PANTHER" id="PTHR47718:SF6">
    <property type="entry name" value="PROTEIN FAR1-RELATED SEQUENCE"/>
    <property type="match status" value="1"/>
</dbReference>
<feature type="region of interest" description="Disordered" evidence="1">
    <location>
        <begin position="533"/>
        <end position="585"/>
    </location>
</feature>
<feature type="region of interest" description="Disordered" evidence="1">
    <location>
        <begin position="1579"/>
        <end position="1606"/>
    </location>
</feature>
<evidence type="ECO:0008006" key="4">
    <source>
        <dbReference type="Google" id="ProtNLM"/>
    </source>
</evidence>
<reference evidence="2" key="1">
    <citation type="submission" date="2020-05" db="EMBL/GenBank/DDBJ databases">
        <title>Mycena genomes resolve the evolution of fungal bioluminescence.</title>
        <authorList>
            <person name="Tsai I.J."/>
        </authorList>
    </citation>
    <scope>NUCLEOTIDE SEQUENCE</scope>
    <source>
        <strain evidence="2">CCC161011</strain>
    </source>
</reference>
<feature type="compositionally biased region" description="Pro residues" evidence="1">
    <location>
        <begin position="478"/>
        <end position="488"/>
    </location>
</feature>
<accession>A0A8H6XSP1</accession>
<feature type="region of interest" description="Disordered" evidence="1">
    <location>
        <begin position="957"/>
        <end position="976"/>
    </location>
</feature>
<evidence type="ECO:0000256" key="1">
    <source>
        <dbReference type="SAM" id="MobiDB-lite"/>
    </source>
</evidence>
<evidence type="ECO:0000313" key="3">
    <source>
        <dbReference type="Proteomes" id="UP000620124"/>
    </source>
</evidence>
<gene>
    <name evidence="2" type="ORF">MVEN_01609100</name>
</gene>
<dbReference type="PANTHER" id="PTHR47718">
    <property type="entry name" value="OS01G0519700 PROTEIN"/>
    <property type="match status" value="1"/>
</dbReference>
<evidence type="ECO:0000313" key="2">
    <source>
        <dbReference type="EMBL" id="KAF7345871.1"/>
    </source>
</evidence>
<dbReference type="EMBL" id="JACAZI010000013">
    <property type="protein sequence ID" value="KAF7345871.1"/>
    <property type="molecule type" value="Genomic_DNA"/>
</dbReference>
<sequence length="1646" mass="185736">MSFALYGTPTPDTLFSAESFHDITIADADRIIQGGQLPHILPKGSLRAWVFDREVPTSLEELTVSANEHIPCAEDMLPITREMESAFHRGARSVCLNLPNGSVRYHLSKIRLIINVNNHAANLAAAASLLNHVESSFLLLPDRIQELKGNKFMEPLAGFHVTAIPLYTLGCLLNERWAKEDVLNARAELTYFHRAVIKDLGQDPSFLFIPTSFINDCRTLIKLPGSPYSQNIIWFRERVRSGSVNVIGFLSWTRDHYSALVKMRVDDLEHGDSLNLPPESDLLPLLRWALAGLRDFEPRADQTYIPSGLIDRQTSLAGEGSCGIAAANFIEFRIGMDIPRWMADQSADFRDLFLQEMLLYHLIARCKTTQYSDWVMPCFLSGNGEVPGFTSTDVGVGYCDFNLDMPSPDMTHPIFDWLPPFKLNSSTRNTIPSITQLAELPLDHAFNFPAISFGHSPRSPPKTPPPQPRNNIIVIPDTPSPAPPPPKTPPRRKIKDEDVMDLCSPDVIDLSLSTPPRLATKAEVIELTSPFQPGVKRKHEGRLPGAKVERIDIDLSSPPRRRTKQDSSLSSRLPPPQAPVQRQQPPRIIELGFGPIQLHNVYDTFETAEQAIYQAQEALGHKWIRGQVRRDDNTGATTGAASQVELIVSPTSISADQFSDPPTAEHRSVAERFSDSFSRKQLGEVLASQFPDRTLEPRQISNMRNQARSEARQEVNRLGGDVQAILASLETLSQSEPGWAYSVQMDTNGVVTALWWQSPEQAQLTGRYTDILINDNSYNRNDKQYPPIHWYHHTESFAWILRCHLRATGDIHPELFVSDRSGALIAAVVLVLIFTFHIYCLSHLLENVDRNLGRVLGDAWRSFLPDFWACYRAVSPEDFETQWQALVQRYPAARSYLTDLYECRDRWAWAWISVRFTAGIRTNGRVEVENRITKTITGPGKTLFQVFNALNERTQEQKRDENIRVRDASRKQHPGQTERAFQPILDMLREHVGAFALQACFQQMGLAPFYNASALQLPHGVRDWSEYAIALNDSEPGFVWDRNEEQSSRNDFANDNAYIGTRFLLRLVREQGLFPTHVLKIVHMHTQATHILVLLPDGRYMCDCCMGTNLGVVCRHYLVAWLRIPGLPFHLSLIRARWFIDPSVDVQQIEAVTFTAGVSNHAIRFSAMSLPLSSISNPVSSIPSRAPRNSNGGVTPPPLTRTIPQRQVYAALQADFRAMVNGIQTQEQLDETRARIEQVNYQAQEDANQGRVRDPPTMTRKEREVELYWSEDRLTLADQPDVYLEFPRFLEDVVKWVADRRTRQTNRASNAMTLVRTSSDIFAGAGVYTITELWHMAGLSPNLTEAEVFDSPSRTARLCGAFYHFAKEAHTTLWTLVQRFLVDYVICVRKENRLLYSERLQVYGKERSYVSARFHGLLVNFKAVCEVHSRDPLWVRRCTAAGPFDVFEPELIRHALEFEDINLGGLIFGEELWAKLHSDAGLPIACLSSDNTLARFYSNLSIAPEMSTSWLNPTAYTYLFHANKGALRASHPLTILYRAANTDIWSVIPAFPDNSAPIPRARPPQVPKSEQIGDLVAPATWKSGKPPKPKTVAPLVPKTTPMQQCNPSTRDRALLAYIIKFTQNFTVGPLDYCGIARRIKGRGDDM</sequence>
<feature type="compositionally biased region" description="Basic and acidic residues" evidence="1">
    <location>
        <begin position="957"/>
        <end position="970"/>
    </location>
</feature>
<feature type="region of interest" description="Disordered" evidence="1">
    <location>
        <begin position="1180"/>
        <end position="1200"/>
    </location>
</feature>
<keyword evidence="3" id="KW-1185">Reference proteome</keyword>
<protein>
    <recommendedName>
        <fullName evidence="4">SWIM-type domain-containing protein</fullName>
    </recommendedName>
</protein>
<proteinExistence type="predicted"/>
<comment type="caution">
    <text evidence="2">The sequence shown here is derived from an EMBL/GenBank/DDBJ whole genome shotgun (WGS) entry which is preliminary data.</text>
</comment>